<dbReference type="EMBL" id="JAFNEN010000380">
    <property type="protein sequence ID" value="KAG8184275.1"/>
    <property type="molecule type" value="Genomic_DNA"/>
</dbReference>
<evidence type="ECO:0000313" key="1">
    <source>
        <dbReference type="EMBL" id="KAG8184275.1"/>
    </source>
</evidence>
<dbReference type="AlphaFoldDB" id="A0AAV6UIN2"/>
<sequence>MYKLLITTNRKSRFTDSIKFSTFFPNKCMYVCVSRPYKTTPNNILIWTSSCLPRRIHCTQLMCPFASDNAKMMIDRPISLDIVILRLKTKLVCRKSNREAHCDGLYFPTVQFAIDQAVTVIPTGLLRIDNDQCWWPQESTNTDIELYSEDESQSLLTGPSRNKKKVPKSAQDNSIQYTSLTLDTNNLGNVQLEAECIEMPRKQWQDA</sequence>
<name>A0AAV6UIN2_9ARAC</name>
<dbReference type="Proteomes" id="UP000827092">
    <property type="component" value="Unassembled WGS sequence"/>
</dbReference>
<protein>
    <submittedName>
        <fullName evidence="1">Uncharacterized protein</fullName>
    </submittedName>
</protein>
<accession>A0AAV6UIN2</accession>
<keyword evidence="2" id="KW-1185">Reference proteome</keyword>
<evidence type="ECO:0000313" key="2">
    <source>
        <dbReference type="Proteomes" id="UP000827092"/>
    </source>
</evidence>
<organism evidence="1 2">
    <name type="scientific">Oedothorax gibbosus</name>
    <dbReference type="NCBI Taxonomy" id="931172"/>
    <lineage>
        <taxon>Eukaryota</taxon>
        <taxon>Metazoa</taxon>
        <taxon>Ecdysozoa</taxon>
        <taxon>Arthropoda</taxon>
        <taxon>Chelicerata</taxon>
        <taxon>Arachnida</taxon>
        <taxon>Araneae</taxon>
        <taxon>Araneomorphae</taxon>
        <taxon>Entelegynae</taxon>
        <taxon>Araneoidea</taxon>
        <taxon>Linyphiidae</taxon>
        <taxon>Erigoninae</taxon>
        <taxon>Oedothorax</taxon>
    </lineage>
</organism>
<reference evidence="1 2" key="1">
    <citation type="journal article" date="2022" name="Nat. Ecol. Evol.">
        <title>A masculinizing supergene underlies an exaggerated male reproductive morph in a spider.</title>
        <authorList>
            <person name="Hendrickx F."/>
            <person name="De Corte Z."/>
            <person name="Sonet G."/>
            <person name="Van Belleghem S.M."/>
            <person name="Kostlbacher S."/>
            <person name="Vangestel C."/>
        </authorList>
    </citation>
    <scope>NUCLEOTIDE SEQUENCE [LARGE SCALE GENOMIC DNA]</scope>
    <source>
        <strain evidence="1">W744_W776</strain>
    </source>
</reference>
<comment type="caution">
    <text evidence="1">The sequence shown here is derived from an EMBL/GenBank/DDBJ whole genome shotgun (WGS) entry which is preliminary data.</text>
</comment>
<proteinExistence type="predicted"/>
<gene>
    <name evidence="1" type="ORF">JTE90_001092</name>
</gene>